<dbReference type="KEGG" id="vg:26638971"/>
<dbReference type="EMBL" id="KR052482">
    <property type="protein sequence ID" value="AKF13499.1"/>
    <property type="molecule type" value="Genomic_DNA"/>
</dbReference>
<name>A0A0F6WCY1_9CAUD</name>
<organism evidence="1 2">
    <name type="scientific">Sinorhizobium phage phiN3</name>
    <dbReference type="NCBI Taxonomy" id="1647405"/>
    <lineage>
        <taxon>Viruses</taxon>
        <taxon>Duplodnaviria</taxon>
        <taxon>Heunggongvirae</taxon>
        <taxon>Uroviricota</taxon>
        <taxon>Caudoviricetes</taxon>
        <taxon>Emdodecavirus</taxon>
        <taxon>Emdodecavirus N3</taxon>
    </lineage>
</organism>
<evidence type="ECO:0000313" key="1">
    <source>
        <dbReference type="EMBL" id="AKF13499.1"/>
    </source>
</evidence>
<sequence length="160" mass="18148">MRFIALILAYSLFVGSAQAEQMVYTIKKDGGGITTEYQAKYEQWSKQGAKVIIDGECASACTLVVSTKYNLDVCATDNAQLLFHKPFYITKINDKKLILRGTYYRKKSNSDWIRLFVDVMPSSIRKVFLTAPIPSVYDGDGQNDMRGWNAPKIFKHVKKC</sequence>
<accession>A0A0F6WCY1</accession>
<protein>
    <submittedName>
        <fullName evidence="1">Signal peptide protein</fullName>
    </submittedName>
</protein>
<gene>
    <name evidence="1" type="ORF">PHIN3_236</name>
</gene>
<keyword evidence="2" id="KW-1185">Reference proteome</keyword>
<evidence type="ECO:0000313" key="2">
    <source>
        <dbReference type="Proteomes" id="UP000202958"/>
    </source>
</evidence>
<dbReference type="GeneID" id="26638971"/>
<reference evidence="1 2" key="1">
    <citation type="submission" date="2015-04" db="EMBL/GenBank/DDBJ databases">
        <authorList>
            <person name="Hodson T.S."/>
            <person name="Hyde J.R."/>
            <person name="Schouten J.T."/>
            <person name="Crockett J.T."/>
            <person name="Smith T.A."/>
            <person name="Merrill B.D."/>
            <person name="Crook M.B."/>
            <person name="Griffitts J.S."/>
            <person name="Burnett S.H."/>
            <person name="Grose J.H."/>
            <person name="Breakwell D.P."/>
        </authorList>
    </citation>
    <scope>NUCLEOTIDE SEQUENCE [LARGE SCALE GENOMIC DNA]</scope>
</reference>
<dbReference type="Proteomes" id="UP000202958">
    <property type="component" value="Segment"/>
</dbReference>
<dbReference type="RefSeq" id="YP_009212476.1">
    <property type="nucleotide sequence ID" value="NC_028945.1"/>
</dbReference>
<proteinExistence type="predicted"/>